<dbReference type="PANTHER" id="PTHR12395">
    <property type="entry name" value="DOM-3 RELATED"/>
    <property type="match status" value="1"/>
</dbReference>
<keyword evidence="1" id="KW-0694">RNA-binding</keyword>
<gene>
    <name evidence="2" type="primary">Cnig_chr_I.g1047</name>
    <name evidence="2" type="ORF">B9Z55_001047</name>
</gene>
<reference evidence="3" key="1">
    <citation type="submission" date="2017-10" db="EMBL/GenBank/DDBJ databases">
        <title>Rapid genome shrinkage in a self-fertile nematode reveals novel sperm competition proteins.</title>
        <authorList>
            <person name="Yin D."/>
            <person name="Schwarz E.M."/>
            <person name="Thomas C.G."/>
            <person name="Felde R.L."/>
            <person name="Korf I.F."/>
            <person name="Cutter A.D."/>
            <person name="Schartner C.M."/>
            <person name="Ralston E.J."/>
            <person name="Meyer B.J."/>
            <person name="Haag E.S."/>
        </authorList>
    </citation>
    <scope>NUCLEOTIDE SEQUENCE [LARGE SCALE GENOMIC DNA]</scope>
    <source>
        <strain evidence="3">JU1422</strain>
    </source>
</reference>
<dbReference type="OrthoDB" id="10287808at2759"/>
<comment type="subcellular location">
    <subcellularLocation>
        <location evidence="1">Nucleus</location>
    </subcellularLocation>
</comment>
<sequence length="369" mass="42960">MATEKSQDFNITCVGYYKRDNEMNVTVDVQPKFANSNYDHLMEFQEPGDYIQENGMNLVSPEVPHDGNIENFFESLLNYISIKGFGEEKPLFVTYKQVLADVAARFVTPTVYIVSHMGMIFMSYKKLERADPEIDEEDQKKKDIARKKAMEYTAGANFAHYWTKKSENEEIPEDYATSNCKAVMKCDVEVGGKKELVVYSAHIDALEKESGKHVSTRTTRRTTFWTYRSLHWKMFFGNDSTMVLGAGSVSLELSKWVLRSIEALKFEDVFTKMEKIRREKNEERAQCEEFRKAPFQKWTMDQGKERFRQFLSQVKNACTHSDGCFLATEANKVWNFEKVDEEHDEIREFASLVKIKMAVWKINYPNECS</sequence>
<evidence type="ECO:0000313" key="2">
    <source>
        <dbReference type="EMBL" id="PIC49954.1"/>
    </source>
</evidence>
<proteinExistence type="inferred from homology"/>
<dbReference type="AlphaFoldDB" id="A0A2G5VDW5"/>
<evidence type="ECO:0000256" key="1">
    <source>
        <dbReference type="RuleBase" id="RU367113"/>
    </source>
</evidence>
<keyword evidence="1" id="KW-0479">Metal-binding</keyword>
<keyword evidence="1" id="KW-0539">Nucleus</keyword>
<comment type="caution">
    <text evidence="2">The sequence shown here is derived from an EMBL/GenBank/DDBJ whole genome shotgun (WGS) entry which is preliminary data.</text>
</comment>
<dbReference type="PANTHER" id="PTHR12395:SF12">
    <property type="entry name" value="DECAPPING NUCLEASE"/>
    <property type="match status" value="1"/>
</dbReference>
<keyword evidence="1" id="KW-0547">Nucleotide-binding</keyword>
<evidence type="ECO:0000313" key="3">
    <source>
        <dbReference type="Proteomes" id="UP000230233"/>
    </source>
</evidence>
<comment type="cofactor">
    <cofactor evidence="1">
        <name>a divalent metal cation</name>
        <dbReference type="ChEBI" id="CHEBI:60240"/>
    </cofactor>
</comment>
<dbReference type="GO" id="GO:0005829">
    <property type="term" value="C:cytosol"/>
    <property type="evidence" value="ECO:0007669"/>
    <property type="project" value="TreeGrafter"/>
</dbReference>
<keyword evidence="3" id="KW-1185">Reference proteome</keyword>
<dbReference type="EMBL" id="PDUG01000001">
    <property type="protein sequence ID" value="PIC49954.1"/>
    <property type="molecule type" value="Genomic_DNA"/>
</dbReference>
<protein>
    <recommendedName>
        <fullName evidence="1">Decapping nuclease</fullName>
        <ecNumber evidence="1">3.6.1.-</ecNumber>
    </recommendedName>
</protein>
<dbReference type="GO" id="GO:0000166">
    <property type="term" value="F:nucleotide binding"/>
    <property type="evidence" value="ECO:0007669"/>
    <property type="project" value="UniProtKB-KW"/>
</dbReference>
<dbReference type="Proteomes" id="UP000230233">
    <property type="component" value="Chromosome I"/>
</dbReference>
<organism evidence="2 3">
    <name type="scientific">Caenorhabditis nigoni</name>
    <dbReference type="NCBI Taxonomy" id="1611254"/>
    <lineage>
        <taxon>Eukaryota</taxon>
        <taxon>Metazoa</taxon>
        <taxon>Ecdysozoa</taxon>
        <taxon>Nematoda</taxon>
        <taxon>Chromadorea</taxon>
        <taxon>Rhabditida</taxon>
        <taxon>Rhabditina</taxon>
        <taxon>Rhabditomorpha</taxon>
        <taxon>Rhabditoidea</taxon>
        <taxon>Rhabditidae</taxon>
        <taxon>Peloderinae</taxon>
        <taxon>Caenorhabditis</taxon>
    </lineage>
</organism>
<accession>A0A2G5VDW5</accession>
<dbReference type="EC" id="3.6.1.-" evidence="1"/>
<keyword evidence="1" id="KW-0540">Nuclease</keyword>
<dbReference type="GO" id="GO:0110155">
    <property type="term" value="P:NAD-cap decapping"/>
    <property type="evidence" value="ECO:0007669"/>
    <property type="project" value="TreeGrafter"/>
</dbReference>
<dbReference type="GO" id="GO:0034353">
    <property type="term" value="F:mRNA 5'-diphosphatase activity"/>
    <property type="evidence" value="ECO:0007669"/>
    <property type="project" value="TreeGrafter"/>
</dbReference>
<keyword evidence="1" id="KW-0378">Hydrolase</keyword>
<dbReference type="GO" id="GO:0004518">
    <property type="term" value="F:nuclease activity"/>
    <property type="evidence" value="ECO:0007669"/>
    <property type="project" value="UniProtKB-KW"/>
</dbReference>
<dbReference type="GO" id="GO:0005634">
    <property type="term" value="C:nucleus"/>
    <property type="evidence" value="ECO:0007669"/>
    <property type="project" value="UniProtKB-SubCell"/>
</dbReference>
<comment type="similarity">
    <text evidence="1">Belongs to the DXO/Dom3Z family.</text>
</comment>
<dbReference type="InterPro" id="IPR039039">
    <property type="entry name" value="RAI1-like_fam"/>
</dbReference>
<dbReference type="GO" id="GO:0046872">
    <property type="term" value="F:metal ion binding"/>
    <property type="evidence" value="ECO:0007669"/>
    <property type="project" value="UniProtKB-KW"/>
</dbReference>
<name>A0A2G5VDW5_9PELO</name>
<dbReference type="GO" id="GO:0003723">
    <property type="term" value="F:RNA binding"/>
    <property type="evidence" value="ECO:0007669"/>
    <property type="project" value="UniProtKB-KW"/>
</dbReference>
<dbReference type="GO" id="GO:0000956">
    <property type="term" value="P:nuclear-transcribed mRNA catabolic process"/>
    <property type="evidence" value="ECO:0007669"/>
    <property type="project" value="TreeGrafter"/>
</dbReference>
<comment type="function">
    <text evidence="1">Decapping enzyme for NAD-capped RNAs: specifically hydrolyzes the nicotinamide adenine dinucleotide (NAD) cap from a subset of RNAs by removing the entire NAD moiety from the 5'-end of an NAD-capped RNA.</text>
</comment>